<organism evidence="8 9">
    <name type="scientific">Syntrophorhabdus aromaticivorans</name>
    <dbReference type="NCBI Taxonomy" id="328301"/>
    <lineage>
        <taxon>Bacteria</taxon>
        <taxon>Pseudomonadati</taxon>
        <taxon>Thermodesulfobacteriota</taxon>
        <taxon>Syntrophorhabdia</taxon>
        <taxon>Syntrophorhabdales</taxon>
        <taxon>Syntrophorhabdaceae</taxon>
        <taxon>Syntrophorhabdus</taxon>
    </lineage>
</organism>
<dbReference type="GO" id="GO:0004619">
    <property type="term" value="F:phosphoglycerate mutase activity"/>
    <property type="evidence" value="ECO:0007669"/>
    <property type="project" value="UniProtKB-EC"/>
</dbReference>
<dbReference type="EC" id="5.4.2.12" evidence="8"/>
<feature type="domain" description="Metalloenzyme" evidence="7">
    <location>
        <begin position="1"/>
        <end position="365"/>
    </location>
</feature>
<dbReference type="InterPro" id="IPR042253">
    <property type="entry name" value="Pglycerate_mutase_ApgM_sf"/>
</dbReference>
<dbReference type="Gene3D" id="3.40.720.10">
    <property type="entry name" value="Alkaline Phosphatase, subunit A"/>
    <property type="match status" value="1"/>
</dbReference>
<proteinExistence type="inferred from homology"/>
<comment type="catalytic activity">
    <reaction evidence="1">
        <text>(2R)-2-phosphoglycerate = (2R)-3-phosphoglycerate</text>
        <dbReference type="Rhea" id="RHEA:15901"/>
        <dbReference type="ChEBI" id="CHEBI:58272"/>
        <dbReference type="ChEBI" id="CHEBI:58289"/>
        <dbReference type="EC" id="5.4.2.12"/>
    </reaction>
</comment>
<dbReference type="EMBL" id="JAAYEE010000260">
    <property type="protein sequence ID" value="NLW36522.1"/>
    <property type="molecule type" value="Genomic_DNA"/>
</dbReference>
<evidence type="ECO:0000256" key="5">
    <source>
        <dbReference type="ARBA" id="ARBA00023152"/>
    </source>
</evidence>
<dbReference type="SUPFAM" id="SSF53649">
    <property type="entry name" value="Alkaline phosphatase-like"/>
    <property type="match status" value="1"/>
</dbReference>
<name>A0A351U0Z6_9BACT</name>
<dbReference type="PANTHER" id="PTHR31209:SF4">
    <property type="entry name" value="2,3-BISPHOSPHOGLYCERATE-INDEPENDENT PHOSPHOGLYCERATE MUTASE"/>
    <property type="match status" value="1"/>
</dbReference>
<dbReference type="Gene3D" id="3.30.70.2130">
    <property type="entry name" value="Metalloenzyme domain"/>
    <property type="match status" value="1"/>
</dbReference>
<dbReference type="PANTHER" id="PTHR31209">
    <property type="entry name" value="COFACTOR-INDEPENDENT PHOSPHOGLYCERATE MUTASE"/>
    <property type="match status" value="1"/>
</dbReference>
<dbReference type="InterPro" id="IPR017850">
    <property type="entry name" value="Alkaline_phosphatase_core_sf"/>
</dbReference>
<dbReference type="Pfam" id="PF01676">
    <property type="entry name" value="Metalloenzyme"/>
    <property type="match status" value="1"/>
</dbReference>
<comment type="function">
    <text evidence="2">Catalyzes the interconversion of 2-phosphoglycerate and 3-phosphoglycerate.</text>
</comment>
<dbReference type="NCBIfam" id="TIGR02535">
    <property type="entry name" value="hyp_Hser_kinase"/>
    <property type="match status" value="1"/>
</dbReference>
<comment type="similarity">
    <text evidence="4">Belongs to the BPG-independent phosphoglycerate mutase family. A-PGAM subfamily.</text>
</comment>
<dbReference type="STRING" id="909663.GCA_000512235_01105"/>
<dbReference type="InterPro" id="IPR004456">
    <property type="entry name" value="Pglycerate_mutase_ApgM"/>
</dbReference>
<sequence length="394" mass="43172">MKYIVVIGDGMADFPIDQLGGKTPLMVAHKPYMDMMARGGFCGKVVTIPDGFPPGSDVACMSIFGYSPAKYYTGRAPIEASGMGIEMSDSDVAFRCNLVYLAVQPERTLMGDYSGGHITTEEAQILIHDLSKELGSEEFMFFPGVSYRHIMLWRQGMWEMSTTPPHDITGKEILGYLPTGKGADRIMSLMVDSRRILEGHPVNLKRGKASRFPANSIWLWGQGKRASLPLFKDRHGLKGATVTAVDLVKGISRLVGFDTPFVEGATGYLDTDYRAKADKAIELLEDHDIVYIHVEAPDEASHGGSTDEKVRAIESIDRDVVGPIFESVGDTVKFLVITDHATPISLRTHYATPVPFAVFEKSTRAGGCPTGYDERAGEKVFEGEGLIEFFIQGS</sequence>
<dbReference type="NCBIfam" id="NF003242">
    <property type="entry name" value="PRK04200.1"/>
    <property type="match status" value="1"/>
</dbReference>
<evidence type="ECO:0000256" key="2">
    <source>
        <dbReference type="ARBA" id="ARBA00002315"/>
    </source>
</evidence>
<gene>
    <name evidence="8" type="ORF">GXY80_13760</name>
</gene>
<dbReference type="GO" id="GO:0006096">
    <property type="term" value="P:glycolytic process"/>
    <property type="evidence" value="ECO:0007669"/>
    <property type="project" value="UniProtKB-KW"/>
</dbReference>
<comment type="caution">
    <text evidence="8">The sequence shown here is derived from an EMBL/GenBank/DDBJ whole genome shotgun (WGS) entry which is preliminary data.</text>
</comment>
<dbReference type="InterPro" id="IPR023665">
    <property type="entry name" value="ApgAM_prokaryotes"/>
</dbReference>
<dbReference type="Proteomes" id="UP000777265">
    <property type="component" value="Unassembled WGS sequence"/>
</dbReference>
<dbReference type="CDD" id="cd16011">
    <property type="entry name" value="iPGM_like"/>
    <property type="match status" value="1"/>
</dbReference>
<evidence type="ECO:0000256" key="1">
    <source>
        <dbReference type="ARBA" id="ARBA00000370"/>
    </source>
</evidence>
<evidence type="ECO:0000313" key="9">
    <source>
        <dbReference type="Proteomes" id="UP000777265"/>
    </source>
</evidence>
<dbReference type="InterPro" id="IPR006124">
    <property type="entry name" value="Metalloenzyme"/>
</dbReference>
<evidence type="ECO:0000256" key="3">
    <source>
        <dbReference type="ARBA" id="ARBA00004921"/>
    </source>
</evidence>
<dbReference type="NCBIfam" id="TIGR00306">
    <property type="entry name" value="apgM"/>
    <property type="match status" value="1"/>
</dbReference>
<evidence type="ECO:0000256" key="6">
    <source>
        <dbReference type="ARBA" id="ARBA00023235"/>
    </source>
</evidence>
<dbReference type="GO" id="GO:0046872">
    <property type="term" value="F:metal ion binding"/>
    <property type="evidence" value="ECO:0007669"/>
    <property type="project" value="InterPro"/>
</dbReference>
<reference evidence="8" key="1">
    <citation type="journal article" date="2020" name="Biotechnol. Biofuels">
        <title>New insights from the biogas microbiome by comprehensive genome-resolved metagenomics of nearly 1600 species originating from multiple anaerobic digesters.</title>
        <authorList>
            <person name="Campanaro S."/>
            <person name="Treu L."/>
            <person name="Rodriguez-R L.M."/>
            <person name="Kovalovszki A."/>
            <person name="Ziels R.M."/>
            <person name="Maus I."/>
            <person name="Zhu X."/>
            <person name="Kougias P.G."/>
            <person name="Basile A."/>
            <person name="Luo G."/>
            <person name="Schluter A."/>
            <person name="Konstantinidis K.T."/>
            <person name="Angelidaki I."/>
        </authorList>
    </citation>
    <scope>NUCLEOTIDE SEQUENCE</scope>
    <source>
        <strain evidence="8">AS06rmzACSIP_7</strain>
    </source>
</reference>
<evidence type="ECO:0000313" key="8">
    <source>
        <dbReference type="EMBL" id="NLW36522.1"/>
    </source>
</evidence>
<keyword evidence="5" id="KW-0324">Glycolysis</keyword>
<accession>A0A351U0Z6</accession>
<dbReference type="Pfam" id="PF10143">
    <property type="entry name" value="PhosphMutase"/>
    <property type="match status" value="1"/>
</dbReference>
<keyword evidence="6 8" id="KW-0413">Isomerase</keyword>
<comment type="pathway">
    <text evidence="3">Carbohydrate degradation.</text>
</comment>
<evidence type="ECO:0000256" key="4">
    <source>
        <dbReference type="ARBA" id="ARBA00005524"/>
    </source>
</evidence>
<evidence type="ECO:0000259" key="7">
    <source>
        <dbReference type="Pfam" id="PF01676"/>
    </source>
</evidence>
<dbReference type="AlphaFoldDB" id="A0A351U0Z6"/>
<protein>
    <submittedName>
        <fullName evidence="8">Cofactor-independent phosphoglycerate mutase</fullName>
        <ecNumber evidence="8">5.4.2.12</ecNumber>
    </submittedName>
</protein>
<reference evidence="8" key="2">
    <citation type="submission" date="2020-01" db="EMBL/GenBank/DDBJ databases">
        <authorList>
            <person name="Campanaro S."/>
        </authorList>
    </citation>
    <scope>NUCLEOTIDE SEQUENCE</scope>
    <source>
        <strain evidence="8">AS06rmzACSIP_7</strain>
    </source>
</reference>
<dbReference type="PIRSF" id="PIRSF006392">
    <property type="entry name" value="IPGAM_arch"/>
    <property type="match status" value="1"/>
</dbReference>